<feature type="transmembrane region" description="Helical" evidence="1">
    <location>
        <begin position="326"/>
        <end position="345"/>
    </location>
</feature>
<dbReference type="Gene3D" id="2.60.120.260">
    <property type="entry name" value="Galactose-binding domain-like"/>
    <property type="match status" value="2"/>
</dbReference>
<proteinExistence type="predicted"/>
<protein>
    <submittedName>
        <fullName evidence="2">Uncharacterized protein</fullName>
    </submittedName>
</protein>
<keyword evidence="3" id="KW-1185">Reference proteome</keyword>
<organism evidence="2 3">
    <name type="scientific">Mycena indigotica</name>
    <dbReference type="NCBI Taxonomy" id="2126181"/>
    <lineage>
        <taxon>Eukaryota</taxon>
        <taxon>Fungi</taxon>
        <taxon>Dikarya</taxon>
        <taxon>Basidiomycota</taxon>
        <taxon>Agaricomycotina</taxon>
        <taxon>Agaricomycetes</taxon>
        <taxon>Agaricomycetidae</taxon>
        <taxon>Agaricales</taxon>
        <taxon>Marasmiineae</taxon>
        <taxon>Mycenaceae</taxon>
        <taxon>Mycena</taxon>
    </lineage>
</organism>
<gene>
    <name evidence="2" type="ORF">MIND_01335000</name>
</gene>
<name>A0A8H6S2Q2_9AGAR</name>
<keyword evidence="1" id="KW-1133">Transmembrane helix</keyword>
<dbReference type="EMBL" id="JACAZF010000015">
    <property type="protein sequence ID" value="KAF7290215.1"/>
    <property type="molecule type" value="Genomic_DNA"/>
</dbReference>
<evidence type="ECO:0000313" key="3">
    <source>
        <dbReference type="Proteomes" id="UP000636479"/>
    </source>
</evidence>
<dbReference type="GeneID" id="59352313"/>
<evidence type="ECO:0000256" key="1">
    <source>
        <dbReference type="SAM" id="Phobius"/>
    </source>
</evidence>
<dbReference type="RefSeq" id="XP_037213793.1">
    <property type="nucleotide sequence ID" value="XM_037369797.1"/>
</dbReference>
<sequence>MDAGAVNVNVTADDFDSILTYADQGSWTTPDPSSKAFSAAGSPWLMGTFHSTDVVGAGVSMNFTGPAVTIVGASGPEYGSVEVVLDGQATVHSAYATSNASAPYILYSTASLAYAPHTLTLRNLGKQGSDAGGNRFLLDFVRTVVQVAPAGATVTNQTLEETDPRIKYSGTWGNNKSPNFGGGGTTFTNDDNASFELEFSASAIYVFGDKKNDHGLYTVTLDSQPAQTLSGISGCGGAFGMTCEQQAPTLKYFASNLAAGTHKITLTNRAGVNQSFFDLDSIVLTVPSVFAPRNSSADGSHSSAHGSASSSAPLAHQSTSHALPTAGLPSFIHLFLFVFLCAHIVRHH</sequence>
<comment type="caution">
    <text evidence="2">The sequence shown here is derived from an EMBL/GenBank/DDBJ whole genome shotgun (WGS) entry which is preliminary data.</text>
</comment>
<dbReference type="AlphaFoldDB" id="A0A8H6S2Q2"/>
<reference evidence="2" key="1">
    <citation type="submission" date="2020-05" db="EMBL/GenBank/DDBJ databases">
        <title>Mycena genomes resolve the evolution of fungal bioluminescence.</title>
        <authorList>
            <person name="Tsai I.J."/>
        </authorList>
    </citation>
    <scope>NUCLEOTIDE SEQUENCE</scope>
    <source>
        <strain evidence="2">171206Taipei</strain>
    </source>
</reference>
<dbReference type="Proteomes" id="UP000636479">
    <property type="component" value="Unassembled WGS sequence"/>
</dbReference>
<dbReference type="OrthoDB" id="2563669at2759"/>
<keyword evidence="1" id="KW-0472">Membrane</keyword>
<accession>A0A8H6S2Q2</accession>
<keyword evidence="1" id="KW-0812">Transmembrane</keyword>
<evidence type="ECO:0000313" key="2">
    <source>
        <dbReference type="EMBL" id="KAF7290215.1"/>
    </source>
</evidence>